<reference evidence="1 2" key="1">
    <citation type="journal article" date="2022" name="Plant J.">
        <title>Chromosome-level genome of Camellia lanceoleosa provides a valuable resource for understanding genome evolution and self-incompatibility.</title>
        <authorList>
            <person name="Gong W."/>
            <person name="Xiao S."/>
            <person name="Wang L."/>
            <person name="Liao Z."/>
            <person name="Chang Y."/>
            <person name="Mo W."/>
            <person name="Hu G."/>
            <person name="Li W."/>
            <person name="Zhao G."/>
            <person name="Zhu H."/>
            <person name="Hu X."/>
            <person name="Ji K."/>
            <person name="Xiang X."/>
            <person name="Song Q."/>
            <person name="Yuan D."/>
            <person name="Jin S."/>
            <person name="Zhang L."/>
        </authorList>
    </citation>
    <scope>NUCLEOTIDE SEQUENCE [LARGE SCALE GENOMIC DNA]</scope>
    <source>
        <strain evidence="1">SQ_2022a</strain>
    </source>
</reference>
<dbReference type="Proteomes" id="UP001060215">
    <property type="component" value="Chromosome 8"/>
</dbReference>
<evidence type="ECO:0000313" key="1">
    <source>
        <dbReference type="EMBL" id="KAI8001392.1"/>
    </source>
</evidence>
<comment type="caution">
    <text evidence="1">The sequence shown here is derived from an EMBL/GenBank/DDBJ whole genome shotgun (WGS) entry which is preliminary data.</text>
</comment>
<gene>
    <name evidence="1" type="ORF">LOK49_LG09G02886</name>
</gene>
<accession>A0ACC0GLS1</accession>
<evidence type="ECO:0000313" key="2">
    <source>
        <dbReference type="Proteomes" id="UP001060215"/>
    </source>
</evidence>
<keyword evidence="2" id="KW-1185">Reference proteome</keyword>
<sequence length="208" mass="23549">MKELKKNHRPSIIVLMETKIDLSSMGSFFNKLGFTASSHVDPVGRSGGIWVLWDPFKATVKALEVNAQVIHAKIQRDNHVDWVLSAVYGKKRSLSPTLSHVQTRKFNARMNKCNLMDLGCSRPQLTWSNGRQGLANTLERLDRVVCNSEWRMAFTEGAVRNLPRTYSDHSPLIVYTQGMDFPNLLARPFRLEAACLTDITFKSIVENS</sequence>
<organism evidence="1 2">
    <name type="scientific">Camellia lanceoleosa</name>
    <dbReference type="NCBI Taxonomy" id="1840588"/>
    <lineage>
        <taxon>Eukaryota</taxon>
        <taxon>Viridiplantae</taxon>
        <taxon>Streptophyta</taxon>
        <taxon>Embryophyta</taxon>
        <taxon>Tracheophyta</taxon>
        <taxon>Spermatophyta</taxon>
        <taxon>Magnoliopsida</taxon>
        <taxon>eudicotyledons</taxon>
        <taxon>Gunneridae</taxon>
        <taxon>Pentapetalae</taxon>
        <taxon>asterids</taxon>
        <taxon>Ericales</taxon>
        <taxon>Theaceae</taxon>
        <taxon>Camellia</taxon>
    </lineage>
</organism>
<proteinExistence type="predicted"/>
<protein>
    <submittedName>
        <fullName evidence="1">Uncharacterized protein</fullName>
    </submittedName>
</protein>
<dbReference type="EMBL" id="CM045765">
    <property type="protein sequence ID" value="KAI8001392.1"/>
    <property type="molecule type" value="Genomic_DNA"/>
</dbReference>
<name>A0ACC0GLS1_9ERIC</name>